<dbReference type="RefSeq" id="WP_129182131.1">
    <property type="nucleotide sequence ID" value="NZ_JAGIOG010000001.1"/>
</dbReference>
<dbReference type="OrthoDB" id="3790986at2"/>
<keyword evidence="3" id="KW-1185">Reference proteome</keyword>
<dbReference type="EMBL" id="SDPP02000002">
    <property type="protein sequence ID" value="KAA1378705.1"/>
    <property type="molecule type" value="Genomic_DNA"/>
</dbReference>
<organism evidence="2 3">
    <name type="scientific">Aeromicrobium fastidiosum</name>
    <dbReference type="NCBI Taxonomy" id="52699"/>
    <lineage>
        <taxon>Bacteria</taxon>
        <taxon>Bacillati</taxon>
        <taxon>Actinomycetota</taxon>
        <taxon>Actinomycetes</taxon>
        <taxon>Propionibacteriales</taxon>
        <taxon>Nocardioidaceae</taxon>
        <taxon>Aeromicrobium</taxon>
    </lineage>
</organism>
<dbReference type="Proteomes" id="UP001515100">
    <property type="component" value="Unassembled WGS sequence"/>
</dbReference>
<protein>
    <submittedName>
        <fullName evidence="2">Uncharacterized protein</fullName>
    </submittedName>
</protein>
<reference evidence="2" key="1">
    <citation type="submission" date="2019-09" db="EMBL/GenBank/DDBJ databases">
        <authorList>
            <person name="Li J."/>
        </authorList>
    </citation>
    <scope>NUCLEOTIDE SEQUENCE [LARGE SCALE GENOMIC DNA]</scope>
    <source>
        <strain evidence="2">NRBC 14897</strain>
    </source>
</reference>
<name>A0A641AR32_9ACTN</name>
<sequence>MTRTFSRLAASTAVAAGLVLSAGATAHAEGTHVKDKASDVGLVPDIRSDAYDVLGYQASIDSGIDLRGMRVNHGSTTVTLRLKFAQLGPETNVSMQFRSNGRREVTHYLLSVSKRRAIVLDPEASDTCSVPLKTRTGRKGILRATIKRSCLGNPDRIKVQGGVFSGDLASEQGALHVDPISNTQVRAPSWTRWLTSG</sequence>
<dbReference type="AlphaFoldDB" id="A0A641AR32"/>
<gene>
    <name evidence="2" type="ORF">ESP62_010240</name>
</gene>
<evidence type="ECO:0000256" key="1">
    <source>
        <dbReference type="SAM" id="SignalP"/>
    </source>
</evidence>
<accession>A0A641AR32</accession>
<evidence type="ECO:0000313" key="2">
    <source>
        <dbReference type="EMBL" id="KAA1378705.1"/>
    </source>
</evidence>
<keyword evidence="1" id="KW-0732">Signal</keyword>
<comment type="caution">
    <text evidence="2">The sequence shown here is derived from an EMBL/GenBank/DDBJ whole genome shotgun (WGS) entry which is preliminary data.</text>
</comment>
<evidence type="ECO:0000313" key="3">
    <source>
        <dbReference type="Proteomes" id="UP001515100"/>
    </source>
</evidence>
<feature type="signal peptide" evidence="1">
    <location>
        <begin position="1"/>
        <end position="28"/>
    </location>
</feature>
<proteinExistence type="predicted"/>
<feature type="chain" id="PRO_5024929872" evidence="1">
    <location>
        <begin position="29"/>
        <end position="197"/>
    </location>
</feature>